<comment type="caution">
    <text evidence="2">The sequence shown here is derived from an EMBL/GenBank/DDBJ whole genome shotgun (WGS) entry which is preliminary data.</text>
</comment>
<sequence length="181" mass="19409">MAQVIAETSRPRRLRGRTRQSVLLVHVVSAGAWLGIDVVMAVLVFTALLSGDDTTLALTYRALEMFAVWSLFTAGVVCLVSGVVLGLGSKYGLVRYWWVAVKLVLNVLLATLVLVALRPGVSEAAERARLFESGEVTTLSVGDLIFPPVVSTTALLVAFVLAVYKPWGRIGQGRRGGTAQL</sequence>
<keyword evidence="3" id="KW-1185">Reference proteome</keyword>
<dbReference type="OrthoDB" id="8082651at2"/>
<feature type="transmembrane region" description="Helical" evidence="1">
    <location>
        <begin position="144"/>
        <end position="164"/>
    </location>
</feature>
<feature type="transmembrane region" description="Helical" evidence="1">
    <location>
        <begin position="66"/>
        <end position="87"/>
    </location>
</feature>
<dbReference type="Pfam" id="PF10027">
    <property type="entry name" value="DUF2269"/>
    <property type="match status" value="1"/>
</dbReference>
<feature type="transmembrane region" description="Helical" evidence="1">
    <location>
        <begin position="96"/>
        <end position="117"/>
    </location>
</feature>
<accession>A0A2P8E1B0</accession>
<protein>
    <submittedName>
        <fullName evidence="2">Putative integral membrane protein DUF2269</fullName>
    </submittedName>
</protein>
<feature type="transmembrane region" description="Helical" evidence="1">
    <location>
        <begin position="21"/>
        <end position="46"/>
    </location>
</feature>
<gene>
    <name evidence="2" type="ORF">CLV30_108165</name>
</gene>
<dbReference type="RefSeq" id="WP_106537652.1">
    <property type="nucleotide sequence ID" value="NZ_ML142902.1"/>
</dbReference>
<evidence type="ECO:0000313" key="3">
    <source>
        <dbReference type="Proteomes" id="UP000243528"/>
    </source>
</evidence>
<dbReference type="Proteomes" id="UP000243528">
    <property type="component" value="Unassembled WGS sequence"/>
</dbReference>
<proteinExistence type="predicted"/>
<keyword evidence="1" id="KW-0472">Membrane</keyword>
<dbReference type="EMBL" id="PYGE01000008">
    <property type="protein sequence ID" value="PSL03253.1"/>
    <property type="molecule type" value="Genomic_DNA"/>
</dbReference>
<keyword evidence="1" id="KW-0812">Transmembrane</keyword>
<keyword evidence="1" id="KW-1133">Transmembrane helix</keyword>
<evidence type="ECO:0000313" key="2">
    <source>
        <dbReference type="EMBL" id="PSL03253.1"/>
    </source>
</evidence>
<organism evidence="2 3">
    <name type="scientific">Haloactinopolyspora alba</name>
    <dbReference type="NCBI Taxonomy" id="648780"/>
    <lineage>
        <taxon>Bacteria</taxon>
        <taxon>Bacillati</taxon>
        <taxon>Actinomycetota</taxon>
        <taxon>Actinomycetes</taxon>
        <taxon>Jiangellales</taxon>
        <taxon>Jiangellaceae</taxon>
        <taxon>Haloactinopolyspora</taxon>
    </lineage>
</organism>
<name>A0A2P8E1B0_9ACTN</name>
<reference evidence="2 3" key="1">
    <citation type="submission" date="2018-03" db="EMBL/GenBank/DDBJ databases">
        <title>Genomic Encyclopedia of Archaeal and Bacterial Type Strains, Phase II (KMG-II): from individual species to whole genera.</title>
        <authorList>
            <person name="Goeker M."/>
        </authorList>
    </citation>
    <scope>NUCLEOTIDE SEQUENCE [LARGE SCALE GENOMIC DNA]</scope>
    <source>
        <strain evidence="2 3">DSM 45211</strain>
    </source>
</reference>
<dbReference type="AlphaFoldDB" id="A0A2P8E1B0"/>
<dbReference type="InterPro" id="IPR018729">
    <property type="entry name" value="DUF2269_transmembrane"/>
</dbReference>
<evidence type="ECO:0000256" key="1">
    <source>
        <dbReference type="SAM" id="Phobius"/>
    </source>
</evidence>